<dbReference type="PROSITE" id="PS50088">
    <property type="entry name" value="ANK_REPEAT"/>
    <property type="match status" value="2"/>
</dbReference>
<protein>
    <recommendedName>
        <fullName evidence="7">Ankyrin</fullName>
    </recommendedName>
</protein>
<name>A0AAD9Z2G7_9LECA</name>
<dbReference type="EMBL" id="JASNWA010000009">
    <property type="protein sequence ID" value="KAK3170299.1"/>
    <property type="molecule type" value="Genomic_DNA"/>
</dbReference>
<dbReference type="InterPro" id="IPR002110">
    <property type="entry name" value="Ankyrin_rpt"/>
</dbReference>
<sequence length="190" mass="20691">MLLAKGAKQTQRANRSPLHEAAQGGFTKAAKLLLDHGADINTWWPVPIAVAAACGQVHIVVFLLEQGADLILEHSGEFALYNAVEEGYDSTVRILVKRGVNLDCVNRSCPPLLIAILRGQLVTAKTLVELGAKTLDHSTIEKYAYKNERLRCNGRPADTHKLYEGLLAISQQFDKSNFLGTSKAIPGLAF</sequence>
<evidence type="ECO:0000256" key="4">
    <source>
        <dbReference type="SAM" id="MobiDB-lite"/>
    </source>
</evidence>
<dbReference type="Pfam" id="PF00023">
    <property type="entry name" value="Ank"/>
    <property type="match status" value="1"/>
</dbReference>
<keyword evidence="6" id="KW-1185">Reference proteome</keyword>
<reference evidence="5" key="1">
    <citation type="submission" date="2022-11" db="EMBL/GenBank/DDBJ databases">
        <title>Chromosomal genome sequence assembly and mating type (MAT) locus characterization of the leprose asexual lichenized fungus Lepraria neglecta (Nyl.) Erichsen.</title>
        <authorList>
            <person name="Allen J.L."/>
            <person name="Pfeffer B."/>
        </authorList>
    </citation>
    <scope>NUCLEOTIDE SEQUENCE</scope>
    <source>
        <strain evidence="5">Allen 5258</strain>
    </source>
</reference>
<accession>A0AAD9Z2G7</accession>
<dbReference type="SUPFAM" id="SSF48403">
    <property type="entry name" value="Ankyrin repeat"/>
    <property type="match status" value="1"/>
</dbReference>
<dbReference type="PANTHER" id="PTHR24171:SF9">
    <property type="entry name" value="ANKYRIN REPEAT DOMAIN-CONTAINING PROTEIN 39"/>
    <property type="match status" value="1"/>
</dbReference>
<dbReference type="Gene3D" id="1.25.40.20">
    <property type="entry name" value="Ankyrin repeat-containing domain"/>
    <property type="match status" value="1"/>
</dbReference>
<evidence type="ECO:0000256" key="3">
    <source>
        <dbReference type="PROSITE-ProRule" id="PRU00023"/>
    </source>
</evidence>
<feature type="repeat" description="ANK" evidence="3">
    <location>
        <begin position="75"/>
        <end position="107"/>
    </location>
</feature>
<dbReference type="InterPro" id="IPR036770">
    <property type="entry name" value="Ankyrin_rpt-contain_sf"/>
</dbReference>
<organism evidence="5 6">
    <name type="scientific">Lepraria neglecta</name>
    <dbReference type="NCBI Taxonomy" id="209136"/>
    <lineage>
        <taxon>Eukaryota</taxon>
        <taxon>Fungi</taxon>
        <taxon>Dikarya</taxon>
        <taxon>Ascomycota</taxon>
        <taxon>Pezizomycotina</taxon>
        <taxon>Lecanoromycetes</taxon>
        <taxon>OSLEUM clade</taxon>
        <taxon>Lecanoromycetidae</taxon>
        <taxon>Lecanorales</taxon>
        <taxon>Lecanorineae</taxon>
        <taxon>Stereocaulaceae</taxon>
        <taxon>Lepraria</taxon>
    </lineage>
</organism>
<proteinExistence type="predicted"/>
<evidence type="ECO:0000313" key="6">
    <source>
        <dbReference type="Proteomes" id="UP001276659"/>
    </source>
</evidence>
<evidence type="ECO:0000313" key="5">
    <source>
        <dbReference type="EMBL" id="KAK3170299.1"/>
    </source>
</evidence>
<evidence type="ECO:0000256" key="1">
    <source>
        <dbReference type="ARBA" id="ARBA00022737"/>
    </source>
</evidence>
<dbReference type="PROSITE" id="PS50297">
    <property type="entry name" value="ANK_REP_REGION"/>
    <property type="match status" value="2"/>
</dbReference>
<dbReference type="Pfam" id="PF12796">
    <property type="entry name" value="Ank_2"/>
    <property type="match status" value="1"/>
</dbReference>
<dbReference type="PANTHER" id="PTHR24171">
    <property type="entry name" value="ANKYRIN REPEAT DOMAIN-CONTAINING PROTEIN 39-RELATED"/>
    <property type="match status" value="1"/>
</dbReference>
<keyword evidence="2 3" id="KW-0040">ANK repeat</keyword>
<gene>
    <name evidence="5" type="ORF">OEA41_009686</name>
</gene>
<evidence type="ECO:0000256" key="2">
    <source>
        <dbReference type="ARBA" id="ARBA00023043"/>
    </source>
</evidence>
<dbReference type="AlphaFoldDB" id="A0AAD9Z2G7"/>
<dbReference type="Proteomes" id="UP001276659">
    <property type="component" value="Unassembled WGS sequence"/>
</dbReference>
<comment type="caution">
    <text evidence="5">The sequence shown here is derived from an EMBL/GenBank/DDBJ whole genome shotgun (WGS) entry which is preliminary data.</text>
</comment>
<dbReference type="SMART" id="SM00248">
    <property type="entry name" value="ANK"/>
    <property type="match status" value="4"/>
</dbReference>
<feature type="repeat" description="ANK" evidence="3">
    <location>
        <begin position="13"/>
        <end position="41"/>
    </location>
</feature>
<evidence type="ECO:0008006" key="7">
    <source>
        <dbReference type="Google" id="ProtNLM"/>
    </source>
</evidence>
<keyword evidence="1" id="KW-0677">Repeat</keyword>
<feature type="region of interest" description="Disordered" evidence="4">
    <location>
        <begin position="1"/>
        <end position="20"/>
    </location>
</feature>